<dbReference type="GO" id="GO:0005829">
    <property type="term" value="C:cytosol"/>
    <property type="evidence" value="ECO:0007669"/>
    <property type="project" value="TreeGrafter"/>
</dbReference>
<dbReference type="Pfam" id="PF00370">
    <property type="entry name" value="FGGY_N"/>
    <property type="match status" value="1"/>
</dbReference>
<evidence type="ECO:0000256" key="4">
    <source>
        <dbReference type="ARBA" id="ARBA00022777"/>
    </source>
</evidence>
<evidence type="ECO:0000256" key="3">
    <source>
        <dbReference type="ARBA" id="ARBA00022741"/>
    </source>
</evidence>
<dbReference type="PANTHER" id="PTHR10196:SF69">
    <property type="entry name" value="GLYCEROL KINASE"/>
    <property type="match status" value="1"/>
</dbReference>
<organism evidence="11 12">
    <name type="scientific">Anaerovibrio lipolyticus</name>
    <dbReference type="NCBI Taxonomy" id="82374"/>
    <lineage>
        <taxon>Bacteria</taxon>
        <taxon>Bacillati</taxon>
        <taxon>Bacillota</taxon>
        <taxon>Negativicutes</taxon>
        <taxon>Selenomonadales</taxon>
        <taxon>Selenomonadaceae</taxon>
        <taxon>Anaerovibrio</taxon>
    </lineage>
</organism>
<dbReference type="GO" id="GO:0005524">
    <property type="term" value="F:ATP binding"/>
    <property type="evidence" value="ECO:0007669"/>
    <property type="project" value="UniProtKB-KW"/>
</dbReference>
<dbReference type="GO" id="GO:0006072">
    <property type="term" value="P:glycerol-3-phosphate metabolic process"/>
    <property type="evidence" value="ECO:0007669"/>
    <property type="project" value="InterPro"/>
</dbReference>
<dbReference type="Gene3D" id="3.30.420.40">
    <property type="match status" value="2"/>
</dbReference>
<dbReference type="SUPFAM" id="SSF53067">
    <property type="entry name" value="Actin-like ATPase domain"/>
    <property type="match status" value="2"/>
</dbReference>
<dbReference type="CDD" id="cd07769">
    <property type="entry name" value="ASKHA_NBD_FGGY_GK"/>
    <property type="match status" value="1"/>
</dbReference>
<dbReference type="InterPro" id="IPR005999">
    <property type="entry name" value="Glycerol_kin"/>
</dbReference>
<reference evidence="11 12" key="1">
    <citation type="journal article" date="2013" name="PLoS ONE">
        <title>Identification and characterization of three novel lipases belonging to families II and V from Anaerovibrio lipolyticus 5ST.</title>
        <authorList>
            <person name="Prive F."/>
            <person name="Kaderbhai N.N."/>
            <person name="Girdwood S."/>
            <person name="Worgan H.J."/>
            <person name="Pinloche E."/>
            <person name="Scollan N.D."/>
            <person name="Huws S.A."/>
            <person name="Newbold C.J."/>
        </authorList>
    </citation>
    <scope>NUCLEOTIDE SEQUENCE [LARGE SCALE GENOMIC DNA]</scope>
    <source>
        <strain evidence="11 12">5S</strain>
    </source>
</reference>
<keyword evidence="12" id="KW-1185">Reference proteome</keyword>
<dbReference type="InterPro" id="IPR018484">
    <property type="entry name" value="FGGY_N"/>
</dbReference>
<evidence type="ECO:0000259" key="9">
    <source>
        <dbReference type="Pfam" id="PF00370"/>
    </source>
</evidence>
<dbReference type="InterPro" id="IPR018485">
    <property type="entry name" value="FGGY_C"/>
</dbReference>
<dbReference type="InterPro" id="IPR043129">
    <property type="entry name" value="ATPase_NBD"/>
</dbReference>
<keyword evidence="6" id="KW-0067">ATP-binding</keyword>
<dbReference type="EMBL" id="JSCE01000002">
    <property type="protein sequence ID" value="KHM53210.1"/>
    <property type="molecule type" value="Genomic_DNA"/>
</dbReference>
<name>A0A0B2JY49_9FIRM</name>
<comment type="caution">
    <text evidence="11">The sequence shown here is derived from an EMBL/GenBank/DDBJ whole genome shotgun (WGS) entry which is preliminary data.</text>
</comment>
<gene>
    <name evidence="11" type="ORF">NZ47_00125</name>
</gene>
<dbReference type="InterPro" id="IPR018483">
    <property type="entry name" value="Carb_kinase_FGGY_CS"/>
</dbReference>
<accession>A0A0B2JY49</accession>
<dbReference type="FunFam" id="3.30.420.40:FF:000008">
    <property type="entry name" value="Glycerol kinase"/>
    <property type="match status" value="1"/>
</dbReference>
<dbReference type="InterPro" id="IPR000577">
    <property type="entry name" value="Carb_kinase_FGGY"/>
</dbReference>
<evidence type="ECO:0000256" key="6">
    <source>
        <dbReference type="ARBA" id="ARBA00022840"/>
    </source>
</evidence>
<keyword evidence="4 8" id="KW-0418">Kinase</keyword>
<evidence type="ECO:0000256" key="7">
    <source>
        <dbReference type="ARBA" id="ARBA00043149"/>
    </source>
</evidence>
<dbReference type="NCBIfam" id="NF000756">
    <property type="entry name" value="PRK00047.1"/>
    <property type="match status" value="1"/>
</dbReference>
<evidence type="ECO:0000313" key="11">
    <source>
        <dbReference type="EMBL" id="KHM53210.1"/>
    </source>
</evidence>
<protein>
    <recommendedName>
        <fullName evidence="7">ATP:glycerol 3-phosphotransferase</fullName>
    </recommendedName>
</protein>
<evidence type="ECO:0000256" key="8">
    <source>
        <dbReference type="RuleBase" id="RU003733"/>
    </source>
</evidence>
<dbReference type="STRING" id="82374.NZ47_00125"/>
<dbReference type="PANTHER" id="PTHR10196">
    <property type="entry name" value="SUGAR KINASE"/>
    <property type="match status" value="1"/>
</dbReference>
<dbReference type="Proteomes" id="UP000030993">
    <property type="component" value="Unassembled WGS sequence"/>
</dbReference>
<proteinExistence type="inferred from homology"/>
<dbReference type="AlphaFoldDB" id="A0A0B2JY49"/>
<dbReference type="GO" id="GO:0019563">
    <property type="term" value="P:glycerol catabolic process"/>
    <property type="evidence" value="ECO:0007669"/>
    <property type="project" value="TreeGrafter"/>
</dbReference>
<feature type="domain" description="Carbohydrate kinase FGGY C-terminal" evidence="10">
    <location>
        <begin position="261"/>
        <end position="449"/>
    </location>
</feature>
<dbReference type="PROSITE" id="PS00445">
    <property type="entry name" value="FGGY_KINASES_2"/>
    <property type="match status" value="1"/>
</dbReference>
<evidence type="ECO:0000256" key="2">
    <source>
        <dbReference type="ARBA" id="ARBA00022679"/>
    </source>
</evidence>
<dbReference type="GO" id="GO:0004370">
    <property type="term" value="F:glycerol kinase activity"/>
    <property type="evidence" value="ECO:0007669"/>
    <property type="project" value="InterPro"/>
</dbReference>
<sequence length="494" mass="53836">MAKYILGIDQSTQGTKVLLFDEKGKAVCRVDKGHRQIVDERGWVEHDPEEIWKNLLEVTKELLTETKVDSKDIAAVGISNQRETSVAWNKESGKPVYNAIVWQCARGAAICQRLDKDGFGEKVKAHTGLALSPYFSAAKLAWIIENVGEAKSLMDEDKLAVGTMDSWLVYKLTGGKMHKTDFSNASRTELFNINSLKWDEEICNAFGIKASALPEVCDSNALYGTTDFGGLFETAVPIHGVFGDSHAALYGQGCHLPGMIKATYGTGSSVMMNIGEKPISSQKGLVTSLAWSLDGKPEYVLEGNINYTGASITWLKDNVELIESAAETAALAKKANPVDKTYFVPAFSGLGAPYWDSEATGLFTGITRVTGKAELVRAVVDSIAYQISDIATLMEEESGKTLKGLRVDGGPTRNDYLMQFQADILDRPVEVPDSEELSAMGAAYAAGISVGIYENKKVFDGISRISYVSGMSQDRRDQLKSGWESSIRRTLART</sequence>
<keyword evidence="2 8" id="KW-0808">Transferase</keyword>
<keyword evidence="5" id="KW-0319">Glycerol metabolism</keyword>
<dbReference type="NCBIfam" id="TIGR01311">
    <property type="entry name" value="glycerol_kin"/>
    <property type="match status" value="1"/>
</dbReference>
<dbReference type="Pfam" id="PF02782">
    <property type="entry name" value="FGGY_C"/>
    <property type="match status" value="1"/>
</dbReference>
<comment type="similarity">
    <text evidence="1 8">Belongs to the FGGY kinase family.</text>
</comment>
<evidence type="ECO:0000313" key="12">
    <source>
        <dbReference type="Proteomes" id="UP000030993"/>
    </source>
</evidence>
<dbReference type="PROSITE" id="PS00933">
    <property type="entry name" value="FGGY_KINASES_1"/>
    <property type="match status" value="1"/>
</dbReference>
<keyword evidence="3" id="KW-0547">Nucleotide-binding</keyword>
<evidence type="ECO:0000259" key="10">
    <source>
        <dbReference type="Pfam" id="PF02782"/>
    </source>
</evidence>
<feature type="domain" description="Carbohydrate kinase FGGY N-terminal" evidence="9">
    <location>
        <begin position="4"/>
        <end position="251"/>
    </location>
</feature>
<dbReference type="RefSeq" id="WP_039205588.1">
    <property type="nucleotide sequence ID" value="NZ_JSCE01000002.1"/>
</dbReference>
<evidence type="ECO:0000256" key="1">
    <source>
        <dbReference type="ARBA" id="ARBA00009156"/>
    </source>
</evidence>
<dbReference type="PIRSF" id="PIRSF000538">
    <property type="entry name" value="GlpK"/>
    <property type="match status" value="1"/>
</dbReference>
<evidence type="ECO:0000256" key="5">
    <source>
        <dbReference type="ARBA" id="ARBA00022798"/>
    </source>
</evidence>
<dbReference type="eggNOG" id="COG0554">
    <property type="taxonomic scope" value="Bacteria"/>
</dbReference>